<keyword evidence="4" id="KW-1185">Reference proteome</keyword>
<dbReference type="EMBL" id="BGPR01037838">
    <property type="protein sequence ID" value="GBO13554.1"/>
    <property type="molecule type" value="Genomic_DNA"/>
</dbReference>
<dbReference type="Proteomes" id="UP000499080">
    <property type="component" value="Unassembled WGS sequence"/>
</dbReference>
<proteinExistence type="predicted"/>
<comment type="caution">
    <text evidence="2">The sequence shown here is derived from an EMBL/GenBank/DDBJ whole genome shotgun (WGS) entry which is preliminary data.</text>
</comment>
<accession>A0A4Y2ULN0</accession>
<dbReference type="AlphaFoldDB" id="A0A4Y2ULN0"/>
<protein>
    <submittedName>
        <fullName evidence="2">Uncharacterized protein</fullName>
    </submittedName>
</protein>
<evidence type="ECO:0000256" key="1">
    <source>
        <dbReference type="SAM" id="MobiDB-lite"/>
    </source>
</evidence>
<sequence length="99" mass="11518">MVWSRLRGRRVPGSKPDSIEEPPGKRFWYALIPSASNVLLLVWRGSLDGRAARCCLRHLPPLEIKRLAPKYPRVPSKWTVNMTKLNKLTYTRINRPLIR</sequence>
<organism evidence="2 4">
    <name type="scientific">Araneus ventricosus</name>
    <name type="common">Orbweaver spider</name>
    <name type="synonym">Epeira ventricosa</name>
    <dbReference type="NCBI Taxonomy" id="182803"/>
    <lineage>
        <taxon>Eukaryota</taxon>
        <taxon>Metazoa</taxon>
        <taxon>Ecdysozoa</taxon>
        <taxon>Arthropoda</taxon>
        <taxon>Chelicerata</taxon>
        <taxon>Arachnida</taxon>
        <taxon>Araneae</taxon>
        <taxon>Araneomorphae</taxon>
        <taxon>Entelegynae</taxon>
        <taxon>Araneoidea</taxon>
        <taxon>Araneidae</taxon>
        <taxon>Araneus</taxon>
    </lineage>
</organism>
<evidence type="ECO:0000313" key="4">
    <source>
        <dbReference type="Proteomes" id="UP000499080"/>
    </source>
</evidence>
<evidence type="ECO:0000313" key="2">
    <source>
        <dbReference type="EMBL" id="GBO13553.1"/>
    </source>
</evidence>
<name>A0A4Y2ULN0_ARAVE</name>
<gene>
    <name evidence="3" type="ORF">AVEN_138187_1</name>
    <name evidence="2" type="ORF">AVEN_274968_1</name>
</gene>
<feature type="region of interest" description="Disordered" evidence="1">
    <location>
        <begin position="1"/>
        <end position="22"/>
    </location>
</feature>
<feature type="compositionally biased region" description="Basic residues" evidence="1">
    <location>
        <begin position="1"/>
        <end position="12"/>
    </location>
</feature>
<reference evidence="2 4" key="1">
    <citation type="journal article" date="2019" name="Sci. Rep.">
        <title>Orb-weaving spider Araneus ventricosus genome elucidates the spidroin gene catalogue.</title>
        <authorList>
            <person name="Kono N."/>
            <person name="Nakamura H."/>
            <person name="Ohtoshi R."/>
            <person name="Moran D.A.P."/>
            <person name="Shinohara A."/>
            <person name="Yoshida Y."/>
            <person name="Fujiwara M."/>
            <person name="Mori M."/>
            <person name="Tomita M."/>
            <person name="Arakawa K."/>
        </authorList>
    </citation>
    <scope>NUCLEOTIDE SEQUENCE [LARGE SCALE GENOMIC DNA]</scope>
</reference>
<evidence type="ECO:0000313" key="3">
    <source>
        <dbReference type="EMBL" id="GBO13554.1"/>
    </source>
</evidence>
<dbReference type="EMBL" id="BGPR01037837">
    <property type="protein sequence ID" value="GBO13553.1"/>
    <property type="molecule type" value="Genomic_DNA"/>
</dbReference>